<dbReference type="Gene3D" id="3.30.40.10">
    <property type="entry name" value="Zinc/RING finger domain, C3HC4 (zinc finger)"/>
    <property type="match status" value="1"/>
</dbReference>
<feature type="domain" description="PHD-type" evidence="6">
    <location>
        <begin position="52"/>
        <end position="103"/>
    </location>
</feature>
<dbReference type="InterPro" id="IPR005312">
    <property type="entry name" value="DUF1759"/>
</dbReference>
<evidence type="ECO:0000256" key="3">
    <source>
        <dbReference type="ARBA" id="ARBA00022833"/>
    </source>
</evidence>
<organism evidence="8 9">
    <name type="scientific">Aedes albopictus</name>
    <name type="common">Asian tiger mosquito</name>
    <name type="synonym">Stegomyia albopicta</name>
    <dbReference type="NCBI Taxonomy" id="7160"/>
    <lineage>
        <taxon>Eukaryota</taxon>
        <taxon>Metazoa</taxon>
        <taxon>Ecdysozoa</taxon>
        <taxon>Arthropoda</taxon>
        <taxon>Hexapoda</taxon>
        <taxon>Insecta</taxon>
        <taxon>Pterygota</taxon>
        <taxon>Neoptera</taxon>
        <taxon>Endopterygota</taxon>
        <taxon>Diptera</taxon>
        <taxon>Nematocera</taxon>
        <taxon>Culicoidea</taxon>
        <taxon>Culicidae</taxon>
        <taxon>Culicinae</taxon>
        <taxon>Aedini</taxon>
        <taxon>Aedes</taxon>
        <taxon>Stegomyia</taxon>
    </lineage>
</organism>
<dbReference type="PANTHER" id="PTHR47331:SF1">
    <property type="entry name" value="GAG-LIKE PROTEIN"/>
    <property type="match status" value="1"/>
</dbReference>
<feature type="region of interest" description="Disordered" evidence="5">
    <location>
        <begin position="100"/>
        <end position="124"/>
    </location>
</feature>
<sequence length="2115" mass="239346">MQGSFVRQTRSKSRAAASRSQPTRGDGTHLEIPEPIAEAFEPSVIDVEHGDDNDCVECRRPNSAELYMVRCGNCKHWYHFSCAKVDTVTAQSSDFVCGKCKAKDPPPPASSRTGRSSAASSKRAQIARELQRLEEERLLVEKASDEKLEREKEFLARKHELLRQQDEEVFSIRSSRSSRSQASSRQKVEAWFNNQMSDLPTVGSNQSILQQVPVSGPAGPVGSSTPMEMSRVAEVGLQRGQAGTTEVESVPRTTDSISIGESPGAEDDFQQRGQQQNVERSESVPNLPLVNIQPYIRLLEEANPTCSLVPNLGKTDACPRIVKKIVGPSLPYAVWQRETSEMRRQHARGQQRQEEADDYRYQCEQELTDLLKRSEEQRKQDRLRMQEIEVLLKKQQDIERQHRRENDVRRSREMDLVNRLKLYEQQYTQEKAKRDEEKQSFLAKEQQLTEQLELLRLHSGKTPDAAEFGTPPEIVHQQVPLVSTNPPAAPVSSSQIEQNDTSQIHDGDPSRLTPCPSVANQYRRVGPPYTPFVTSQLGPPIGDTVRQSGFNVNDPAGFNLFGPAYPQPVAQGPTPHQMAARQVISRELPVFGGDPIEWPLFISSYNHSTEACGYSSSENLLRLQRSLKGATKEAVSSFLLHPSTVPQVISTLQTLHGRPEQIVHNLVAKVRSTPAPKAERLKTLIQFGLAVQNLCGHLKAVGMENHLSNPILLQELVDKLPANIKFSWALHQETLPLVDLNGFSEYMRKVTTATSGVTNFCTPAKSTQEEKVKIKDKAFVNAHATYERKESKPSYKSVARNRREQAQDSRGKIAEGSKCCPLCSADGHTTAECTAFKKLSVDGRWNFVKDNKLCRRCLVAHTRWPCEGELCGINSCQKRHHRLLHYEPSKRQVVNSTDATVTIHRQPVSPTLFKILPVTLYGKNGVVNTYAFLDDGSSATLLEKTIANELRMNGKPHSLCIHWTSGINKQIATTALETFSISEPGSQRRFNLSEVYTVENLGLPEQSLNFEQLTEEFKHLRHLPVKSFRKAVPGLLIGLSNSHLLTTTKIREGTEGEPIAARTRVGWVICGRVRGGEEQFQHRQMHICMETSDRDLHDYVREFFSVESLGVAVAPNLEGNEDQRARQILQETTVRTGSGKFETGLLWKHDVVEFPDSRPMAERRLKCLERRLEKNPQLDDSVRQQVADYESKGYIHRVTDEEMASFDPRRVWYLPLGVVLNPNKPGKVRVIWDAAAKVGGSSLNSMLLKGPDLLTPQLSVTFKFREREVAFSGDIQEMFLQVGIRKEDRSALLFVYRNHSNEPIVTMASDVAIFGATCSPAQSQYVKNINATEHEAQYPRAASAIKNKHYVDDYLDSVDTEEEAVELALEVAELHSKAGFRIRNWVSNRTTVLEAIGEAYPAAVKSLSMNSQSAFERVLGISWIPGDDVFCFTINLQGDLESEVAPTKRTMLSFVMKIYDPLGLVGSLVIQGKILLQDVWRAKMDWDEQISEDLFSRWKLWLQMLKELNNVRIPRSYFRGYDPTCFDTLELHVFVDGSAQAYSSADYFRVRDRGQIRCALVASKTKVAPLQLVSVPRLELQAAVIGSRLRKTIEDGHSIKVTRTYFWSDSSTVVSWIKSDTRRYLQYVAFRVNEILSLSKTEEWRWLGTRINVADEATKWGKGPNCNSDSRWMRGPAFLYEEKNSWPKDKFVMIEDTPEELRPAYVCSHFLSVPMIDISRFSKYERLLRSMAYVYRFCNRLLQRIGRRPSEGALSVSGEDLRSAERCLWRLAQSDGYPDEVAILTHNKQSTPENQQSLGRSSSLTNLPPVLDEHGLIRVDGRIAAADYVHYDTKYPVILPKGHPITDLLLDWYHRKFRHANNETVVNEVRQKFFVPKLRSCVRSVAKRCQWCRVYKAVPAVPKMSQLPRPRVTPFVRPFTFVGIDYFGPYLVKIGRSAVKRWVAIFTCLTVRAIHMEVVHSLSTDSCKKAVRRFIARRGAPQEVYTDNGTNFIGASRELEDELRNINVTLSSTFTDTNTQWRFNPPSMVRSVKTALGTLPELRELDDESFMTLLAEAEHMVNSRPLTSLPVDSEEQESLTPNHFLMLSSTGVRQPIKAPACERKALKNSWDLIQQ</sequence>
<dbReference type="InterPro" id="IPR001584">
    <property type="entry name" value="Integrase_cat-core"/>
</dbReference>
<reference evidence="9" key="1">
    <citation type="journal article" date="2015" name="Proc. Natl. Acad. Sci. U.S.A.">
        <title>Genome sequence of the Asian Tiger mosquito, Aedes albopictus, reveals insights into its biology, genetics, and evolution.</title>
        <authorList>
            <person name="Chen X.G."/>
            <person name="Jiang X."/>
            <person name="Gu J."/>
            <person name="Xu M."/>
            <person name="Wu Y."/>
            <person name="Deng Y."/>
            <person name="Zhang C."/>
            <person name="Bonizzoni M."/>
            <person name="Dermauw W."/>
            <person name="Vontas J."/>
            <person name="Armbruster P."/>
            <person name="Huang X."/>
            <person name="Yang Y."/>
            <person name="Zhang H."/>
            <person name="He W."/>
            <person name="Peng H."/>
            <person name="Liu Y."/>
            <person name="Wu K."/>
            <person name="Chen J."/>
            <person name="Lirakis M."/>
            <person name="Topalis P."/>
            <person name="Van Leeuwen T."/>
            <person name="Hall A.B."/>
            <person name="Jiang X."/>
            <person name="Thorpe C."/>
            <person name="Mueller R.L."/>
            <person name="Sun C."/>
            <person name="Waterhouse R.M."/>
            <person name="Yan G."/>
            <person name="Tu Z.J."/>
            <person name="Fang X."/>
            <person name="James A.A."/>
        </authorList>
    </citation>
    <scope>NUCLEOTIDE SEQUENCE [LARGE SCALE GENOMIC DNA]</scope>
    <source>
        <strain evidence="9">Foshan</strain>
    </source>
</reference>
<dbReference type="Pfam" id="PF03564">
    <property type="entry name" value="DUF1759"/>
    <property type="match status" value="1"/>
</dbReference>
<dbReference type="InterPro" id="IPR011011">
    <property type="entry name" value="Znf_FYVE_PHD"/>
</dbReference>
<dbReference type="Pfam" id="PF05380">
    <property type="entry name" value="Peptidase_A17"/>
    <property type="match status" value="1"/>
</dbReference>
<evidence type="ECO:0000256" key="2">
    <source>
        <dbReference type="ARBA" id="ARBA00022771"/>
    </source>
</evidence>
<feature type="region of interest" description="Disordered" evidence="5">
    <location>
        <begin position="238"/>
        <end position="284"/>
    </location>
</feature>
<accession>A0ABM1ZR57</accession>
<dbReference type="InterPro" id="IPR012337">
    <property type="entry name" value="RNaseH-like_sf"/>
</dbReference>
<dbReference type="InterPro" id="IPR043502">
    <property type="entry name" value="DNA/RNA_pol_sf"/>
</dbReference>
<evidence type="ECO:0000259" key="7">
    <source>
        <dbReference type="PROSITE" id="PS50994"/>
    </source>
</evidence>
<dbReference type="SMART" id="SM00249">
    <property type="entry name" value="PHD"/>
    <property type="match status" value="1"/>
</dbReference>
<dbReference type="Gene3D" id="3.30.420.10">
    <property type="entry name" value="Ribonuclease H-like superfamily/Ribonuclease H"/>
    <property type="match status" value="1"/>
</dbReference>
<evidence type="ECO:0000259" key="6">
    <source>
        <dbReference type="PROSITE" id="PS50016"/>
    </source>
</evidence>
<keyword evidence="2 4" id="KW-0863">Zinc-finger</keyword>
<keyword evidence="1" id="KW-0479">Metal-binding</keyword>
<feature type="compositionally biased region" description="Polar residues" evidence="5">
    <location>
        <begin position="241"/>
        <end position="259"/>
    </location>
</feature>
<dbReference type="Proteomes" id="UP000069940">
    <property type="component" value="Unassembled WGS sequence"/>
</dbReference>
<dbReference type="SUPFAM" id="SSF53098">
    <property type="entry name" value="Ribonuclease H-like"/>
    <property type="match status" value="1"/>
</dbReference>
<dbReference type="InterPro" id="IPR008042">
    <property type="entry name" value="Retrotrans_Pao"/>
</dbReference>
<feature type="region of interest" description="Disordered" evidence="5">
    <location>
        <begin position="1"/>
        <end position="31"/>
    </location>
</feature>
<evidence type="ECO:0000256" key="5">
    <source>
        <dbReference type="SAM" id="MobiDB-lite"/>
    </source>
</evidence>
<evidence type="ECO:0000313" key="8">
    <source>
        <dbReference type="EnsemblMetazoa" id="AALFPA23_020888.P30844"/>
    </source>
</evidence>
<keyword evidence="9" id="KW-1185">Reference proteome</keyword>
<feature type="domain" description="Integrase catalytic" evidence="7">
    <location>
        <begin position="1914"/>
        <end position="2089"/>
    </location>
</feature>
<dbReference type="PROSITE" id="PS50994">
    <property type="entry name" value="INTEGRASE"/>
    <property type="match status" value="1"/>
</dbReference>
<dbReference type="GeneID" id="115265002"/>
<dbReference type="EnsemblMetazoa" id="AALFPA23_020888.R30844">
    <property type="protein sequence ID" value="AALFPA23_020888.P30844"/>
    <property type="gene ID" value="AALFPA23_020888"/>
</dbReference>
<feature type="compositionally biased region" description="Low complexity" evidence="5">
    <location>
        <begin position="110"/>
        <end position="124"/>
    </location>
</feature>
<dbReference type="InterPro" id="IPR036397">
    <property type="entry name" value="RNaseH_sf"/>
</dbReference>
<proteinExistence type="predicted"/>
<dbReference type="InterPro" id="IPR001965">
    <property type="entry name" value="Znf_PHD"/>
</dbReference>
<evidence type="ECO:0000256" key="4">
    <source>
        <dbReference type="PROSITE-ProRule" id="PRU00146"/>
    </source>
</evidence>
<dbReference type="SUPFAM" id="SSF57903">
    <property type="entry name" value="FYVE/PHD zinc finger"/>
    <property type="match status" value="1"/>
</dbReference>
<dbReference type="PROSITE" id="PS01359">
    <property type="entry name" value="ZF_PHD_1"/>
    <property type="match status" value="1"/>
</dbReference>
<evidence type="ECO:0000313" key="9">
    <source>
        <dbReference type="Proteomes" id="UP000069940"/>
    </source>
</evidence>
<feature type="region of interest" description="Disordered" evidence="5">
    <location>
        <begin position="790"/>
        <end position="809"/>
    </location>
</feature>
<keyword evidence="3" id="KW-0862">Zinc</keyword>
<dbReference type="RefSeq" id="XP_062701722.1">
    <property type="nucleotide sequence ID" value="XM_062845738.1"/>
</dbReference>
<dbReference type="InterPro" id="IPR019786">
    <property type="entry name" value="Zinc_finger_PHD-type_CS"/>
</dbReference>
<dbReference type="PANTHER" id="PTHR47331">
    <property type="entry name" value="PHD-TYPE DOMAIN-CONTAINING PROTEIN"/>
    <property type="match status" value="1"/>
</dbReference>
<dbReference type="CDD" id="cd15489">
    <property type="entry name" value="PHD_SF"/>
    <property type="match status" value="1"/>
</dbReference>
<protein>
    <submittedName>
        <fullName evidence="8">Uncharacterized protein</fullName>
    </submittedName>
</protein>
<dbReference type="InterPro" id="IPR013083">
    <property type="entry name" value="Znf_RING/FYVE/PHD"/>
</dbReference>
<reference evidence="8" key="2">
    <citation type="submission" date="2025-05" db="UniProtKB">
        <authorList>
            <consortium name="EnsemblMetazoa"/>
        </authorList>
    </citation>
    <scope>IDENTIFICATION</scope>
    <source>
        <strain evidence="8">Foshan</strain>
    </source>
</reference>
<evidence type="ECO:0000256" key="1">
    <source>
        <dbReference type="ARBA" id="ARBA00022723"/>
    </source>
</evidence>
<name>A0ABM1ZR57_AEDAL</name>
<dbReference type="InterPro" id="IPR019787">
    <property type="entry name" value="Znf_PHD-finger"/>
</dbReference>
<dbReference type="Pfam" id="PF00628">
    <property type="entry name" value="PHD"/>
    <property type="match status" value="1"/>
</dbReference>
<dbReference type="PROSITE" id="PS50016">
    <property type="entry name" value="ZF_PHD_2"/>
    <property type="match status" value="1"/>
</dbReference>
<dbReference type="SUPFAM" id="SSF56672">
    <property type="entry name" value="DNA/RNA polymerases"/>
    <property type="match status" value="1"/>
</dbReference>